<proteinExistence type="predicted"/>
<feature type="compositionally biased region" description="Basic and acidic residues" evidence="1">
    <location>
        <begin position="256"/>
        <end position="267"/>
    </location>
</feature>
<keyword evidence="3" id="KW-1185">Reference proteome</keyword>
<feature type="region of interest" description="Disordered" evidence="1">
    <location>
        <begin position="370"/>
        <end position="432"/>
    </location>
</feature>
<feature type="compositionally biased region" description="Polar residues" evidence="1">
    <location>
        <begin position="98"/>
        <end position="108"/>
    </location>
</feature>
<accession>A0A379PSK3</accession>
<reference evidence="2 3" key="1">
    <citation type="submission" date="2018-06" db="EMBL/GenBank/DDBJ databases">
        <authorList>
            <consortium name="Pathogen Informatics"/>
            <person name="Doyle S."/>
        </authorList>
    </citation>
    <scope>NUCLEOTIDE SEQUENCE [LARGE SCALE GENOMIC DNA]</scope>
    <source>
        <strain evidence="2 3">NCTC13296</strain>
    </source>
</reference>
<dbReference type="Proteomes" id="UP000254569">
    <property type="component" value="Unassembled WGS sequence"/>
</dbReference>
<evidence type="ECO:0000313" key="2">
    <source>
        <dbReference type="EMBL" id="SUF09085.1"/>
    </source>
</evidence>
<organism evidence="2 3">
    <name type="scientific">Rhodococcus gordoniae</name>
    <dbReference type="NCBI Taxonomy" id="223392"/>
    <lineage>
        <taxon>Bacteria</taxon>
        <taxon>Bacillati</taxon>
        <taxon>Actinomycetota</taxon>
        <taxon>Actinomycetes</taxon>
        <taxon>Mycobacteriales</taxon>
        <taxon>Nocardiaceae</taxon>
        <taxon>Rhodococcus</taxon>
    </lineage>
</organism>
<protein>
    <submittedName>
        <fullName evidence="2">Uncharacterized protein</fullName>
    </submittedName>
</protein>
<evidence type="ECO:0000313" key="3">
    <source>
        <dbReference type="Proteomes" id="UP000254569"/>
    </source>
</evidence>
<evidence type="ECO:0000256" key="1">
    <source>
        <dbReference type="SAM" id="MobiDB-lite"/>
    </source>
</evidence>
<feature type="compositionally biased region" description="Low complexity" evidence="1">
    <location>
        <begin position="415"/>
        <end position="425"/>
    </location>
</feature>
<feature type="compositionally biased region" description="Basic and acidic residues" evidence="1">
    <location>
        <begin position="125"/>
        <end position="146"/>
    </location>
</feature>
<gene>
    <name evidence="2" type="ORF">NCTC13296_04282</name>
</gene>
<dbReference type="AlphaFoldDB" id="A0A379PSK3"/>
<name>A0A379PSK3_9NOCA</name>
<dbReference type="EMBL" id="UGVI01000002">
    <property type="protein sequence ID" value="SUF09085.1"/>
    <property type="molecule type" value="Genomic_DNA"/>
</dbReference>
<feature type="region of interest" description="Disordered" evidence="1">
    <location>
        <begin position="95"/>
        <end position="192"/>
    </location>
</feature>
<feature type="region of interest" description="Disordered" evidence="1">
    <location>
        <begin position="219"/>
        <end position="305"/>
    </location>
</feature>
<sequence>MEPLQDLHELIAADIRAGDLPQGVFEVEVASWVPASVVASLVTTLYFLRRSSLASTCERIHRPLRIPEPSHALGPCRDETTPQLISSTCLFLSEPTGMRSTAGSTTPAPQERRPVSARSCRRRQARADRQDRIPTNRSTTRPDPRPGRTRNTSASRTGRNRPVAVTPSHPRLLPTRPRATCRHSSASRGRPLPHLPLVLGMSAREFSAIVRCPIAGRVEDRSKPECRPPAAVSAERPGRKRRGSCDPGIRSLASGDHCRGRPRDSRSQRPAPSPRTVERRGGGVCVRTSAAEPRPSSVGGALPTPALPTPAVASSAVADTPFATGRRSDEESLLEITRPPVRVGSFRASPSNVSPTGRVTVMHARSTPITADEAGHTGGGSTRPGGRTSIAQKGRALRSARQCPMQSDAPSRFLSSSGSASGSGAPRTGPMV</sequence>